<evidence type="ECO:0000313" key="4">
    <source>
        <dbReference type="Proteomes" id="UP000019226"/>
    </source>
</evidence>
<dbReference type="RefSeq" id="WP_025388250.1">
    <property type="nucleotide sequence ID" value="NZ_CP004350.1"/>
</dbReference>
<name>A0ABM5PTC7_9CORY</name>
<accession>A0ABM5PTC7</accession>
<proteinExistence type="predicted"/>
<dbReference type="PROSITE" id="PS51257">
    <property type="entry name" value="PROKAR_LIPOPROTEIN"/>
    <property type="match status" value="1"/>
</dbReference>
<evidence type="ECO:0000256" key="1">
    <source>
        <dbReference type="SAM" id="MobiDB-lite"/>
    </source>
</evidence>
<dbReference type="EMBL" id="CP004350">
    <property type="protein sequence ID" value="AHI21195.1"/>
    <property type="molecule type" value="Genomic_DNA"/>
</dbReference>
<keyword evidence="2" id="KW-0732">Signal</keyword>
<evidence type="ECO:0000256" key="2">
    <source>
        <dbReference type="SAM" id="SignalP"/>
    </source>
</evidence>
<reference evidence="4" key="1">
    <citation type="submission" date="2013-02" db="EMBL/GenBank/DDBJ databases">
        <title>The complete genome sequence of Corynebacterium casei LMG S-19264 (=DSM 44701).</title>
        <authorList>
            <person name="Ruckert C."/>
            <person name="Albersmeier A."/>
            <person name="Kalinowski J."/>
        </authorList>
    </citation>
    <scope>NUCLEOTIDE SEQUENCE [LARGE SCALE GENOMIC DNA]</scope>
    <source>
        <strain evidence="4">LMG S-19264</strain>
    </source>
</reference>
<protein>
    <recommendedName>
        <fullName evidence="5">Secreted protein</fullName>
    </recommendedName>
</protein>
<dbReference type="GeneID" id="82878739"/>
<dbReference type="Gene3D" id="2.40.10.10">
    <property type="entry name" value="Trypsin-like serine proteases"/>
    <property type="match status" value="1"/>
</dbReference>
<organism evidence="3 4">
    <name type="scientific">Corynebacterium casei LMG S-19264</name>
    <dbReference type="NCBI Taxonomy" id="1285583"/>
    <lineage>
        <taxon>Bacteria</taxon>
        <taxon>Bacillati</taxon>
        <taxon>Actinomycetota</taxon>
        <taxon>Actinomycetes</taxon>
        <taxon>Mycobacteriales</taxon>
        <taxon>Corynebacteriaceae</taxon>
        <taxon>Corynebacterium</taxon>
    </lineage>
</organism>
<feature type="chain" id="PRO_5046334720" description="Secreted protein" evidence="2">
    <location>
        <begin position="25"/>
        <end position="321"/>
    </location>
</feature>
<dbReference type="InterPro" id="IPR043504">
    <property type="entry name" value="Peptidase_S1_PA_chymotrypsin"/>
</dbReference>
<dbReference type="SUPFAM" id="SSF50494">
    <property type="entry name" value="Trypsin-like serine proteases"/>
    <property type="match status" value="1"/>
</dbReference>
<feature type="region of interest" description="Disordered" evidence="1">
    <location>
        <begin position="28"/>
        <end position="79"/>
    </location>
</feature>
<sequence length="321" mass="34038">MRALKTALALCTLGVLTACTFNIAAPETSASGAGSQGSGSHGSGSAGSGSAGAEDSAPLPTDGTNPSTSPDDPPVSGEQFDIEGKDAAAVGERRIYQNSSKFRDLETSGMLEPGARYRTWHEDGSGSGSWGSCSFGWFVGTNTQIYNLTAGHCGEVGDAVYVHTSGRDPVYVGEFVHSDFDDAKISSGPDYGLIQIESRYFDNVVTNPRVSMSDEPVEIRGYADASWLSANQPYMCRLGFRTGLSCGSYEEITNEYTVTFANITDHGDSGGVIWAFDPNDSSQKNIYAVAVNSYTSEYNATKVGGKLIEPVMTDFDLTVFN</sequence>
<evidence type="ECO:0008006" key="5">
    <source>
        <dbReference type="Google" id="ProtNLM"/>
    </source>
</evidence>
<gene>
    <name evidence="3" type="ORF">CCASEI_13225</name>
</gene>
<feature type="compositionally biased region" description="Gly residues" evidence="1">
    <location>
        <begin position="34"/>
        <end position="50"/>
    </location>
</feature>
<dbReference type="InterPro" id="IPR009003">
    <property type="entry name" value="Peptidase_S1_PA"/>
</dbReference>
<keyword evidence="4" id="KW-1185">Reference proteome</keyword>
<dbReference type="Proteomes" id="UP000019226">
    <property type="component" value="Chromosome"/>
</dbReference>
<feature type="signal peptide" evidence="2">
    <location>
        <begin position="1"/>
        <end position="24"/>
    </location>
</feature>
<evidence type="ECO:0000313" key="3">
    <source>
        <dbReference type="EMBL" id="AHI21195.1"/>
    </source>
</evidence>